<evidence type="ECO:0000256" key="1">
    <source>
        <dbReference type="SAM" id="MobiDB-lite"/>
    </source>
</evidence>
<feature type="compositionally biased region" description="Pro residues" evidence="1">
    <location>
        <begin position="1"/>
        <end position="11"/>
    </location>
</feature>
<evidence type="ECO:0000313" key="2">
    <source>
        <dbReference type="EMBL" id="NMO17824.1"/>
    </source>
</evidence>
<protein>
    <submittedName>
        <fullName evidence="2">Uncharacterized protein</fullName>
    </submittedName>
</protein>
<accession>A0A848LJE8</accession>
<comment type="caution">
    <text evidence="2">The sequence shown here is derived from an EMBL/GenBank/DDBJ whole genome shotgun (WGS) entry which is preliminary data.</text>
</comment>
<feature type="region of interest" description="Disordered" evidence="1">
    <location>
        <begin position="1"/>
        <end position="53"/>
    </location>
</feature>
<dbReference type="Proteomes" id="UP000518300">
    <property type="component" value="Unassembled WGS sequence"/>
</dbReference>
<name>A0A848LJE8_9BACT</name>
<organism evidence="2 3">
    <name type="scientific">Pyxidicoccus fallax</name>
    <dbReference type="NCBI Taxonomy" id="394095"/>
    <lineage>
        <taxon>Bacteria</taxon>
        <taxon>Pseudomonadati</taxon>
        <taxon>Myxococcota</taxon>
        <taxon>Myxococcia</taxon>
        <taxon>Myxococcales</taxon>
        <taxon>Cystobacterineae</taxon>
        <taxon>Myxococcaceae</taxon>
        <taxon>Pyxidicoccus</taxon>
    </lineage>
</organism>
<keyword evidence="3" id="KW-1185">Reference proteome</keyword>
<dbReference type="RefSeq" id="WP_169347104.1">
    <property type="nucleotide sequence ID" value="NZ_JABBJJ010000111.1"/>
</dbReference>
<evidence type="ECO:0000313" key="3">
    <source>
        <dbReference type="Proteomes" id="UP000518300"/>
    </source>
</evidence>
<dbReference type="EMBL" id="JABBJJ010000111">
    <property type="protein sequence ID" value="NMO17824.1"/>
    <property type="molecule type" value="Genomic_DNA"/>
</dbReference>
<sequence>MAASHPTPPGPASGTPSGAPVAQRGLAGRLLQERALPAGDSRPALSHSGPLRE</sequence>
<dbReference type="AlphaFoldDB" id="A0A848LJE8"/>
<reference evidence="2 3" key="1">
    <citation type="submission" date="2020-04" db="EMBL/GenBank/DDBJ databases">
        <title>Draft genome of Pyxidicoccus fallax type strain.</title>
        <authorList>
            <person name="Whitworth D.E."/>
        </authorList>
    </citation>
    <scope>NUCLEOTIDE SEQUENCE [LARGE SCALE GENOMIC DNA]</scope>
    <source>
        <strain evidence="2 3">DSM 14698</strain>
    </source>
</reference>
<gene>
    <name evidence="2" type="ORF">HG543_23630</name>
</gene>
<proteinExistence type="predicted"/>